<proteinExistence type="predicted"/>
<organism evidence="1 2">
    <name type="scientific">Algoriphagus lacus</name>
    <dbReference type="NCBI Taxonomy" id="2056311"/>
    <lineage>
        <taxon>Bacteria</taxon>
        <taxon>Pseudomonadati</taxon>
        <taxon>Bacteroidota</taxon>
        <taxon>Cytophagia</taxon>
        <taxon>Cytophagales</taxon>
        <taxon>Cyclobacteriaceae</taxon>
        <taxon>Algoriphagus</taxon>
    </lineage>
</organism>
<reference evidence="1 2" key="1">
    <citation type="submission" date="2018-09" db="EMBL/GenBank/DDBJ databases">
        <authorList>
            <person name="Wang X."/>
            <person name="Du Z."/>
        </authorList>
    </citation>
    <scope>NUCLEOTIDE SEQUENCE [LARGE SCALE GENOMIC DNA]</scope>
    <source>
        <strain evidence="1 2">N3</strain>
    </source>
</reference>
<name>A0A418PMH6_9BACT</name>
<evidence type="ECO:0000313" key="2">
    <source>
        <dbReference type="Proteomes" id="UP000283522"/>
    </source>
</evidence>
<comment type="caution">
    <text evidence="1">The sequence shown here is derived from an EMBL/GenBank/DDBJ whole genome shotgun (WGS) entry which is preliminary data.</text>
</comment>
<sequence length="68" mass="8039">MNVFLTFSCHVILNPRQATVRIHGTKNSYVKIDDAKVRSIIRKSNSSTKVFRIIIKNEWLKAKYIWFI</sequence>
<dbReference type="AlphaFoldDB" id="A0A418PMH6"/>
<keyword evidence="2" id="KW-1185">Reference proteome</keyword>
<accession>A0A418PMH6</accession>
<dbReference type="EMBL" id="QXML01000012">
    <property type="protein sequence ID" value="RIW12749.1"/>
    <property type="molecule type" value="Genomic_DNA"/>
</dbReference>
<dbReference type="Proteomes" id="UP000283522">
    <property type="component" value="Unassembled WGS sequence"/>
</dbReference>
<evidence type="ECO:0000313" key="1">
    <source>
        <dbReference type="EMBL" id="RIW12749.1"/>
    </source>
</evidence>
<gene>
    <name evidence="1" type="ORF">D0X99_18315</name>
</gene>
<protein>
    <submittedName>
        <fullName evidence="1">Uncharacterized protein</fullName>
    </submittedName>
</protein>